<dbReference type="AlphaFoldDB" id="A0AAV3RA09"/>
<name>A0AAV3RA09_LITER</name>
<dbReference type="EMBL" id="BAABME010007985">
    <property type="protein sequence ID" value="GAA0172156.1"/>
    <property type="molecule type" value="Genomic_DNA"/>
</dbReference>
<dbReference type="Proteomes" id="UP001454036">
    <property type="component" value="Unassembled WGS sequence"/>
</dbReference>
<proteinExistence type="predicted"/>
<evidence type="ECO:0000313" key="1">
    <source>
        <dbReference type="EMBL" id="GAA0172156.1"/>
    </source>
</evidence>
<reference evidence="1 2" key="1">
    <citation type="submission" date="2024-01" db="EMBL/GenBank/DDBJ databases">
        <title>The complete chloroplast genome sequence of Lithospermum erythrorhizon: insights into the phylogenetic relationship among Boraginaceae species and the maternal lineages of purple gromwells.</title>
        <authorList>
            <person name="Okada T."/>
            <person name="Watanabe K."/>
        </authorList>
    </citation>
    <scope>NUCLEOTIDE SEQUENCE [LARGE SCALE GENOMIC DNA]</scope>
</reference>
<gene>
    <name evidence="1" type="ORF">LIER_26036</name>
</gene>
<keyword evidence="2" id="KW-1185">Reference proteome</keyword>
<comment type="caution">
    <text evidence="1">The sequence shown here is derived from an EMBL/GenBank/DDBJ whole genome shotgun (WGS) entry which is preliminary data.</text>
</comment>
<sequence>MTLGEMAGLYPNLDKGICFFVGLSKGGEVKLGRILSLPVGTLHVKSFEVSFTTSALNDRDCIFFMDNVRNSIMSWGHKNIIFVGRWC</sequence>
<organism evidence="1 2">
    <name type="scientific">Lithospermum erythrorhizon</name>
    <name type="common">Purple gromwell</name>
    <name type="synonym">Lithospermum officinale var. erythrorhizon</name>
    <dbReference type="NCBI Taxonomy" id="34254"/>
    <lineage>
        <taxon>Eukaryota</taxon>
        <taxon>Viridiplantae</taxon>
        <taxon>Streptophyta</taxon>
        <taxon>Embryophyta</taxon>
        <taxon>Tracheophyta</taxon>
        <taxon>Spermatophyta</taxon>
        <taxon>Magnoliopsida</taxon>
        <taxon>eudicotyledons</taxon>
        <taxon>Gunneridae</taxon>
        <taxon>Pentapetalae</taxon>
        <taxon>asterids</taxon>
        <taxon>lamiids</taxon>
        <taxon>Boraginales</taxon>
        <taxon>Boraginaceae</taxon>
        <taxon>Boraginoideae</taxon>
        <taxon>Lithospermeae</taxon>
        <taxon>Lithospermum</taxon>
    </lineage>
</organism>
<protein>
    <submittedName>
        <fullName evidence="1">Uncharacterized protein</fullName>
    </submittedName>
</protein>
<evidence type="ECO:0000313" key="2">
    <source>
        <dbReference type="Proteomes" id="UP001454036"/>
    </source>
</evidence>
<accession>A0AAV3RA09</accession>